<dbReference type="KEGG" id="agl:PYTT_1305"/>
<organism evidence="1 2">
    <name type="scientific">Akkermansia glycaniphila</name>
    <dbReference type="NCBI Taxonomy" id="1679444"/>
    <lineage>
        <taxon>Bacteria</taxon>
        <taxon>Pseudomonadati</taxon>
        <taxon>Verrucomicrobiota</taxon>
        <taxon>Verrucomicrobiia</taxon>
        <taxon>Verrucomicrobiales</taxon>
        <taxon>Akkermansiaceae</taxon>
        <taxon>Akkermansia</taxon>
    </lineage>
</organism>
<accession>A0A1H6LNR7</accession>
<evidence type="ECO:0000313" key="2">
    <source>
        <dbReference type="Proteomes" id="UP000176204"/>
    </source>
</evidence>
<keyword evidence="2" id="KW-1185">Reference proteome</keyword>
<sequence>MKQNIEKQTLAYGRILEVVLLDEWNNSELVRSIGEMPWEIVLAQWNLLKASLIGPEKEKMDKFVLVKLRNRNQDEAEKKEKMKKGEAVSEFSSYAGWTEMISASQEGFMWGVEIEGGDINVYLKEKYRYKPKREPKTIENQNRKFFLKEKLSYLKRTPLLQTNYGYLAIDNVMDDKKVEGLLTGNLVPIPLEIASKPISGELDSESRKVIRMLENRKKETWPAVKMDRANSQLQVPSDKYTPIALEKFNEIFLTKFVNNISMHTMPQHATKSGKSENRLTMAEELVKTACAFKPGTSGKVALSKMPKTSIELLRHAFMSGEEVRRMEGYAGQVREQLLKKLGKDTKFADDHLNAIIIPASGVPREIGGYTLLTPMTNALPLIRLGREGKKEVTVLRENRELTP</sequence>
<gene>
    <name evidence="1" type="ORF">PYTT_1305</name>
</gene>
<reference evidence="2" key="1">
    <citation type="submission" date="2016-09" db="EMBL/GenBank/DDBJ databases">
        <authorList>
            <person name="Koehorst J."/>
        </authorList>
    </citation>
    <scope>NUCLEOTIDE SEQUENCE [LARGE SCALE GENOMIC DNA]</scope>
</reference>
<dbReference type="AlphaFoldDB" id="A0A1H6LNR7"/>
<evidence type="ECO:0000313" key="1">
    <source>
        <dbReference type="EMBL" id="SEH86562.1"/>
    </source>
</evidence>
<dbReference type="EMBL" id="LT629973">
    <property type="protein sequence ID" value="SEH86562.1"/>
    <property type="molecule type" value="Genomic_DNA"/>
</dbReference>
<protein>
    <submittedName>
        <fullName evidence="1">Uncharacterized protein</fullName>
    </submittedName>
</protein>
<proteinExistence type="predicted"/>
<dbReference type="Proteomes" id="UP000176204">
    <property type="component" value="Chromosome I"/>
</dbReference>
<name>A0A1H6LNR7_9BACT</name>